<keyword evidence="2" id="KW-1185">Reference proteome</keyword>
<evidence type="ECO:0000313" key="1">
    <source>
        <dbReference type="EMBL" id="KFO36799.1"/>
    </source>
</evidence>
<sequence>MEPSSPRLERVGLLSAAGIWQRTCVSPRASAATFGAERADAGPGGAQSPSHQAAGLQKMLWPQLGTQQQRRVHGGQEAFCCADCGCHFPHRCTGQAPARPQDQWSCSSWLLSYGSGWLPQPGHGCERNHTAKPPPWMNCRQHPITNKQEPMLVLELCKGPGTLKGIVPSTCSHLGAFGSRGTPRKSRKWPEETYRIYDPFSLGVQSFFKDIGKQWIDPETTCCLRSFYPQRSCLYCATTQTFFTGTETIRQGDTALVSGYCATHRTAYSWCRRPD</sequence>
<dbReference type="AlphaFoldDB" id="A0A091DXH2"/>
<proteinExistence type="predicted"/>
<accession>A0A091DXH2</accession>
<dbReference type="Proteomes" id="UP000028990">
    <property type="component" value="Unassembled WGS sequence"/>
</dbReference>
<evidence type="ECO:0000313" key="2">
    <source>
        <dbReference type="Proteomes" id="UP000028990"/>
    </source>
</evidence>
<organism evidence="1 2">
    <name type="scientific">Fukomys damarensis</name>
    <name type="common">Damaraland mole rat</name>
    <name type="synonym">Cryptomys damarensis</name>
    <dbReference type="NCBI Taxonomy" id="885580"/>
    <lineage>
        <taxon>Eukaryota</taxon>
        <taxon>Metazoa</taxon>
        <taxon>Chordata</taxon>
        <taxon>Craniata</taxon>
        <taxon>Vertebrata</taxon>
        <taxon>Euteleostomi</taxon>
        <taxon>Mammalia</taxon>
        <taxon>Eutheria</taxon>
        <taxon>Euarchontoglires</taxon>
        <taxon>Glires</taxon>
        <taxon>Rodentia</taxon>
        <taxon>Hystricomorpha</taxon>
        <taxon>Bathyergidae</taxon>
        <taxon>Fukomys</taxon>
    </lineage>
</organism>
<name>A0A091DXH2_FUKDA</name>
<reference evidence="1 2" key="1">
    <citation type="submission" date="2013-11" db="EMBL/GenBank/DDBJ databases">
        <title>The Damaraland mole rat (Fukomys damarensis) genome and evolution of African mole rats.</title>
        <authorList>
            <person name="Gladyshev V.N."/>
            <person name="Fang X."/>
        </authorList>
    </citation>
    <scope>NUCLEOTIDE SEQUENCE [LARGE SCALE GENOMIC DNA]</scope>
    <source>
        <tissue evidence="1">Liver</tissue>
    </source>
</reference>
<protein>
    <submittedName>
        <fullName evidence="1">Uncharacterized protein</fullName>
    </submittedName>
</protein>
<dbReference type="EMBL" id="KN121259">
    <property type="protein sequence ID" value="KFO36799.1"/>
    <property type="molecule type" value="Genomic_DNA"/>
</dbReference>
<gene>
    <name evidence="1" type="ORF">H920_01792</name>
</gene>